<keyword evidence="5" id="KW-1185">Reference proteome</keyword>
<dbReference type="OrthoDB" id="9809670at2"/>
<dbReference type="EMBL" id="NKXO01000029">
    <property type="protein sequence ID" value="PKQ67857.1"/>
    <property type="molecule type" value="Genomic_DNA"/>
</dbReference>
<dbReference type="PANTHER" id="PTHR43547:SF2">
    <property type="entry name" value="HYBRID SIGNAL TRANSDUCTION HISTIDINE KINASE C"/>
    <property type="match status" value="1"/>
</dbReference>
<dbReference type="InterPro" id="IPR011110">
    <property type="entry name" value="Reg_prop"/>
</dbReference>
<dbReference type="SUPFAM" id="SSF63829">
    <property type="entry name" value="Calcium-dependent phosphotriesterase"/>
    <property type="match status" value="2"/>
</dbReference>
<dbReference type="Pfam" id="PF07495">
    <property type="entry name" value="Y_Y_Y"/>
    <property type="match status" value="1"/>
</dbReference>
<organism evidence="4 5">
    <name type="scientific">Raineya orbicola</name>
    <dbReference type="NCBI Taxonomy" id="2016530"/>
    <lineage>
        <taxon>Bacteria</taxon>
        <taxon>Pseudomonadati</taxon>
        <taxon>Bacteroidota</taxon>
        <taxon>Cytophagia</taxon>
        <taxon>Cytophagales</taxon>
        <taxon>Raineyaceae</taxon>
        <taxon>Raineya</taxon>
    </lineage>
</organism>
<feature type="transmembrane region" description="Helical" evidence="2">
    <location>
        <begin position="804"/>
        <end position="821"/>
    </location>
</feature>
<keyword evidence="2" id="KW-0812">Transmembrane</keyword>
<evidence type="ECO:0000313" key="5">
    <source>
        <dbReference type="Proteomes" id="UP000233387"/>
    </source>
</evidence>
<dbReference type="PANTHER" id="PTHR43547">
    <property type="entry name" value="TWO-COMPONENT HISTIDINE KINASE"/>
    <property type="match status" value="1"/>
</dbReference>
<evidence type="ECO:0000313" key="4">
    <source>
        <dbReference type="EMBL" id="PKQ67857.1"/>
    </source>
</evidence>
<dbReference type="InterPro" id="IPR011047">
    <property type="entry name" value="Quinoprotein_ADH-like_sf"/>
</dbReference>
<name>A0A2N3IC29_9BACT</name>
<dbReference type="InterPro" id="IPR013783">
    <property type="entry name" value="Ig-like_fold"/>
</dbReference>
<feature type="domain" description="Two component regulator three Y" evidence="3">
    <location>
        <begin position="673"/>
        <end position="731"/>
    </location>
</feature>
<reference evidence="4 5" key="1">
    <citation type="submission" date="2017-06" db="EMBL/GenBank/DDBJ databases">
        <title>Raineya orbicola gen. nov., sp. nov. a slightly thermophilic bacterium of the phylum Bacteroidetes and the description of Raineyaceae fam. nov.</title>
        <authorList>
            <person name="Albuquerque L."/>
            <person name="Polonia A.R.M."/>
            <person name="Barroso C."/>
            <person name="Froufe H.J.C."/>
            <person name="Lage O."/>
            <person name="Lobo-Da-Cunha A."/>
            <person name="Egas C."/>
            <person name="Da Costa M.S."/>
        </authorList>
    </citation>
    <scope>NUCLEOTIDE SEQUENCE [LARGE SCALE GENOMIC DNA]</scope>
    <source>
        <strain evidence="4 5">SPSPC-11</strain>
    </source>
</reference>
<dbReference type="Proteomes" id="UP000233387">
    <property type="component" value="Unassembled WGS sequence"/>
</dbReference>
<sequence>MMRYLLFLAWILALPAVAQVYPFRHYGLIEGLPEENVNYIAEDHNSFIWIATQGGVCKFDGRKFYKYSTTQGLLSNLVKCVIEDKNYHIWVATRQGIARLIGEHFEVFTEKNGLVDDDVNFILEDKNGNIWCATNEGLSKYDGKRFSNFTTFQGLPHNTIHSLHFDHRNILWIGTDNGLASYDGKKIKTYNVHDGIVSTAIHCIFQDKKLNLWFGTPLGAYKLDNISGEFQFFGELKGIKGEISAGLCDKEGKVWLVSDEGAFVLQDGFLLEHLTTQNGLSSDNLNCIWQDKNFNFWFGSNKGISKINNRRFITFNEPLIYDKPIRAFTEDDKQLIWIGTNERLLTYDIKSKKFSEKKALNVRSLLWDKDKKNLWIGSVGEGLWQYDGTRYKNFTTADGLRDNTIYCLVEDEQNRIWAGTDKGVARIEKDGKITTFSENQGLADNYVRCALSDGKGNLWFGTYKGLSRFRNGIFTNFTTQNGLANNIVLSIAQDAQGTIWLATENGLCQMKPNASPKDTNCFICYTEKDGFASQNLWSVIVDSEGNIWTGHRNGIDRFSPKTKKVKNYSYIDGFSLMQTFPNALFKDSRQNLWIGTFNGIIKYLPYEDVPNKNPPTLHLIDVKLFNRKTDWSKYAKLLDPDFAIPLSEISDGIAVKLAHNENSITFEFVGVHFTVPERIKYQYKLEGFEKEWSEKSEQNTATYTNLPPGVYTFYVRSYNSDDEMNPQPIMFKFRIDLPYWEKWWFYLAQVSFFLTLVIVSVYLGLTRKNSRYTIILAFTTMLMLFEFVSVYIENFVESYTGNIPIFKVIANVVLASLIAPFEKALKNYLFPAKPAIKIPEEPPRFNRIEYEIGNPEDDLV</sequence>
<accession>A0A2N3IC29</accession>
<dbReference type="SUPFAM" id="SSF50998">
    <property type="entry name" value="Quinoprotein alcohol dehydrogenase-like"/>
    <property type="match status" value="1"/>
</dbReference>
<proteinExistence type="predicted"/>
<comment type="caution">
    <text evidence="4">The sequence shown here is derived from an EMBL/GenBank/DDBJ whole genome shotgun (WGS) entry which is preliminary data.</text>
</comment>
<evidence type="ECO:0000256" key="1">
    <source>
        <dbReference type="ARBA" id="ARBA00022553"/>
    </source>
</evidence>
<feature type="transmembrane region" description="Helical" evidence="2">
    <location>
        <begin position="743"/>
        <end position="765"/>
    </location>
</feature>
<evidence type="ECO:0000256" key="2">
    <source>
        <dbReference type="SAM" id="Phobius"/>
    </source>
</evidence>
<dbReference type="InterPro" id="IPR011123">
    <property type="entry name" value="Y_Y_Y"/>
</dbReference>
<dbReference type="Pfam" id="PF07494">
    <property type="entry name" value="Reg_prop"/>
    <property type="match status" value="6"/>
</dbReference>
<feature type="transmembrane region" description="Helical" evidence="2">
    <location>
        <begin position="772"/>
        <end position="792"/>
    </location>
</feature>
<dbReference type="AlphaFoldDB" id="A0A2N3IC29"/>
<keyword evidence="2" id="KW-1133">Transmembrane helix</keyword>
<dbReference type="Gene3D" id="2.130.10.10">
    <property type="entry name" value="YVTN repeat-like/Quinoprotein amine dehydrogenase"/>
    <property type="match status" value="5"/>
</dbReference>
<dbReference type="GO" id="GO:0000155">
    <property type="term" value="F:phosphorelay sensor kinase activity"/>
    <property type="evidence" value="ECO:0007669"/>
    <property type="project" value="TreeGrafter"/>
</dbReference>
<dbReference type="Gene3D" id="2.60.40.10">
    <property type="entry name" value="Immunoglobulins"/>
    <property type="match status" value="1"/>
</dbReference>
<dbReference type="InterPro" id="IPR015943">
    <property type="entry name" value="WD40/YVTN_repeat-like_dom_sf"/>
</dbReference>
<evidence type="ECO:0000259" key="3">
    <source>
        <dbReference type="Pfam" id="PF07495"/>
    </source>
</evidence>
<protein>
    <submittedName>
        <fullName evidence="4">Y Y Y domain</fullName>
    </submittedName>
</protein>
<keyword evidence="1" id="KW-0597">Phosphoprotein</keyword>
<gene>
    <name evidence="4" type="ORF">Rain11_1875</name>
</gene>
<keyword evidence="2" id="KW-0472">Membrane</keyword>